<evidence type="ECO:0000313" key="7">
    <source>
        <dbReference type="EMBL" id="ADW03293.1"/>
    </source>
</evidence>
<reference evidence="7 8" key="1">
    <citation type="submission" date="2011-01" db="EMBL/GenBank/DDBJ databases">
        <title>Complete sequence of chromosome of Streptomyces flavogriseus ATCC 33331.</title>
        <authorList>
            <consortium name="US DOE Joint Genome Institute"/>
            <person name="Lucas S."/>
            <person name="Copeland A."/>
            <person name="Lapidus A."/>
            <person name="Cheng J.-F."/>
            <person name="Goodwin L."/>
            <person name="Pitluck S."/>
            <person name="Davenport K."/>
            <person name="Detter J.C."/>
            <person name="Han C."/>
            <person name="Tapia R."/>
            <person name="Land M."/>
            <person name="Hauser L."/>
            <person name="Kyrpides N."/>
            <person name="Ivanova N."/>
            <person name="Ovchinnikova G."/>
            <person name="Pagani I."/>
            <person name="Brumm P."/>
            <person name="Mead D."/>
            <person name="Woyke T."/>
        </authorList>
    </citation>
    <scope>NUCLEOTIDE SEQUENCE [LARGE SCALE GENOMIC DNA]</scope>
    <source>
        <strain evidence="8">ATCC 33331 / IAF-45CD</strain>
    </source>
</reference>
<dbReference type="InterPro" id="IPR013563">
    <property type="entry name" value="Oligopep_ABC_C"/>
</dbReference>
<dbReference type="InterPro" id="IPR003593">
    <property type="entry name" value="AAA+_ATPase"/>
</dbReference>
<proteinExistence type="inferred from homology"/>
<dbReference type="Gene3D" id="3.40.50.300">
    <property type="entry name" value="P-loop containing nucleotide triphosphate hydrolases"/>
    <property type="match status" value="1"/>
</dbReference>
<dbReference type="InterPro" id="IPR003439">
    <property type="entry name" value="ABC_transporter-like_ATP-bd"/>
</dbReference>
<keyword evidence="4" id="KW-0067">ATP-binding</keyword>
<dbReference type="SMART" id="SM00382">
    <property type="entry name" value="AAA"/>
    <property type="match status" value="1"/>
</dbReference>
<accession>A0A8D3WIN6</accession>
<organism evidence="7 8">
    <name type="scientific">Streptomyces pratensis (strain ATCC 33331 / IAF-45CD)</name>
    <dbReference type="NCBI Taxonomy" id="591167"/>
    <lineage>
        <taxon>Bacteria</taxon>
        <taxon>Bacillati</taxon>
        <taxon>Actinomycetota</taxon>
        <taxon>Actinomycetes</taxon>
        <taxon>Kitasatosporales</taxon>
        <taxon>Streptomycetaceae</taxon>
        <taxon>Streptomyces</taxon>
    </lineage>
</organism>
<dbReference type="InterPro" id="IPR027417">
    <property type="entry name" value="P-loop_NTPase"/>
</dbReference>
<comment type="similarity">
    <text evidence="1">Belongs to the ABC transporter superfamily.</text>
</comment>
<evidence type="ECO:0000256" key="1">
    <source>
        <dbReference type="ARBA" id="ARBA00005417"/>
    </source>
</evidence>
<dbReference type="GO" id="GO:0015833">
    <property type="term" value="P:peptide transport"/>
    <property type="evidence" value="ECO:0007669"/>
    <property type="project" value="InterPro"/>
</dbReference>
<dbReference type="KEGG" id="sfa:Sfla_1859"/>
<dbReference type="GO" id="GO:0016887">
    <property type="term" value="F:ATP hydrolysis activity"/>
    <property type="evidence" value="ECO:0007669"/>
    <property type="project" value="InterPro"/>
</dbReference>
<evidence type="ECO:0000256" key="5">
    <source>
        <dbReference type="SAM" id="MobiDB-lite"/>
    </source>
</evidence>
<dbReference type="AlphaFoldDB" id="A0A8D3WIN6"/>
<dbReference type="FunFam" id="3.40.50.300:FF:000016">
    <property type="entry name" value="Oligopeptide ABC transporter ATP-binding component"/>
    <property type="match status" value="1"/>
</dbReference>
<dbReference type="PANTHER" id="PTHR43776">
    <property type="entry name" value="TRANSPORT ATP-BINDING PROTEIN"/>
    <property type="match status" value="1"/>
</dbReference>
<dbReference type="NCBIfam" id="TIGR01727">
    <property type="entry name" value="oligo_HPY"/>
    <property type="match status" value="1"/>
</dbReference>
<evidence type="ECO:0000256" key="3">
    <source>
        <dbReference type="ARBA" id="ARBA00022741"/>
    </source>
</evidence>
<feature type="region of interest" description="Disordered" evidence="5">
    <location>
        <begin position="369"/>
        <end position="431"/>
    </location>
</feature>
<dbReference type="GO" id="GO:0055085">
    <property type="term" value="P:transmembrane transport"/>
    <property type="evidence" value="ECO:0007669"/>
    <property type="project" value="UniProtKB-ARBA"/>
</dbReference>
<dbReference type="GO" id="GO:0005524">
    <property type="term" value="F:ATP binding"/>
    <property type="evidence" value="ECO:0007669"/>
    <property type="project" value="UniProtKB-KW"/>
</dbReference>
<evidence type="ECO:0000259" key="6">
    <source>
        <dbReference type="PROSITE" id="PS50893"/>
    </source>
</evidence>
<evidence type="ECO:0000256" key="4">
    <source>
        <dbReference type="ARBA" id="ARBA00022840"/>
    </source>
</evidence>
<sequence>MTDPNKKTPVSSEARPDGSEPLLKVDGLVKHFPITKGVLKRKVGAVQAVDGLTFDVRPGETLGVVGESGCGKSTMGRLVTRLLEPTGGKVEFQGRDITHMSAGKLRPMRRDIQMIFQDPYGSLNPRHTVGGIVGTPFRLQGVKPEGGVKAEVQRLLELVGLNPEHYNRYPHEFSGGQRQRIGIARALALKPKLVVADEPVSALDVSIQAQVVNLLDDLQDELGLTYMIIAHDLSVIRHVSDRIAVMYLGKIVELADRTSLYEAPMHPYTTALMSAVPVPDPRRRGAKSDRILLKGDVPSPISPPSGCRFHTRCWKATQICKTTEPPLLQLKTGHQVACHHPENGEDQAPGDAPLVADVITVKSVGAGAPEPAAAAQAEEAKAEEPEKSAGPVVSEKPVASDEPEELAESASVPDGKGAVAPSADAEDEPKK</sequence>
<keyword evidence="2" id="KW-0813">Transport</keyword>
<dbReference type="CDD" id="cd03257">
    <property type="entry name" value="ABC_NikE_OppD_transporters"/>
    <property type="match status" value="1"/>
</dbReference>
<feature type="domain" description="ABC transporter" evidence="6">
    <location>
        <begin position="23"/>
        <end position="273"/>
    </location>
</feature>
<dbReference type="Pfam" id="PF00005">
    <property type="entry name" value="ABC_tran"/>
    <property type="match status" value="1"/>
</dbReference>
<feature type="compositionally biased region" description="Basic and acidic residues" evidence="5">
    <location>
        <begin position="378"/>
        <end position="387"/>
    </location>
</feature>
<gene>
    <name evidence="7" type="ordered locus">Sfla_1859</name>
</gene>
<dbReference type="Pfam" id="PF08352">
    <property type="entry name" value="oligo_HPY"/>
    <property type="match status" value="1"/>
</dbReference>
<dbReference type="NCBIfam" id="NF008453">
    <property type="entry name" value="PRK11308.1"/>
    <property type="match status" value="1"/>
</dbReference>
<protein>
    <submittedName>
        <fullName evidence="7">Oligopeptide/dipeptide ABC transporter, ATPase subunit</fullName>
    </submittedName>
</protein>
<name>A0A8D3WIN6_STRFA</name>
<dbReference type="PROSITE" id="PS50893">
    <property type="entry name" value="ABC_TRANSPORTER_2"/>
    <property type="match status" value="1"/>
</dbReference>
<dbReference type="PANTHER" id="PTHR43776:SF7">
    <property type="entry name" value="D,D-DIPEPTIDE TRANSPORT ATP-BINDING PROTEIN DDPF-RELATED"/>
    <property type="match status" value="1"/>
</dbReference>
<dbReference type="InterPro" id="IPR050319">
    <property type="entry name" value="ABC_transp_ATP-bind"/>
</dbReference>
<feature type="region of interest" description="Disordered" evidence="5">
    <location>
        <begin position="1"/>
        <end position="20"/>
    </location>
</feature>
<dbReference type="EMBL" id="CP002475">
    <property type="protein sequence ID" value="ADW03293.1"/>
    <property type="molecule type" value="Genomic_DNA"/>
</dbReference>
<evidence type="ECO:0000256" key="2">
    <source>
        <dbReference type="ARBA" id="ARBA00022448"/>
    </source>
</evidence>
<dbReference type="InterPro" id="IPR017871">
    <property type="entry name" value="ABC_transporter-like_CS"/>
</dbReference>
<dbReference type="SUPFAM" id="SSF52540">
    <property type="entry name" value="P-loop containing nucleoside triphosphate hydrolases"/>
    <property type="match status" value="1"/>
</dbReference>
<keyword evidence="3" id="KW-0547">Nucleotide-binding</keyword>
<dbReference type="PROSITE" id="PS00211">
    <property type="entry name" value="ABC_TRANSPORTER_1"/>
    <property type="match status" value="1"/>
</dbReference>
<dbReference type="Proteomes" id="UP000002066">
    <property type="component" value="Chromosome"/>
</dbReference>
<evidence type="ECO:0000313" key="8">
    <source>
        <dbReference type="Proteomes" id="UP000002066"/>
    </source>
</evidence>